<sequence length="369" mass="42304">MTNLCTKVTVRKRPIKNGQASLYLDFYPAIHNPKTGRFTRREYLGIYIYEKPTEKFEIEYNKTMLRNAELIKCRRTESIIAENFGFLDRSKGNEDFLEYFRNTANDSERHANWKVAYRHFEAYTGGRCTFKNLSVEYCQGFLKYLLQIATKNNGTMMASTANNNLDKLKCVLRKAHEDGLIKENIANKLTHAKEFTQRREFLNMDEVKRLADATCGNQIVKNAALFSCLTGLRISDIILLKWKDIQIASDGGWCMHIVTKKTQTEAFLPISLEALELCGERTDGEVFKGLTPNLVRVHLPKWLEEAGITKHITFHCFRHTFATLQLAAGTDIYTISKMLTHSNLSTTQVYADVVNGLKRNASEQISLKD</sequence>
<organism evidence="5 6">
    <name type="scientific">Bacteroides fragilis str. S36L11</name>
    <dbReference type="NCBI Taxonomy" id="1339327"/>
    <lineage>
        <taxon>Bacteria</taxon>
        <taxon>Pseudomonadati</taxon>
        <taxon>Bacteroidota</taxon>
        <taxon>Bacteroidia</taxon>
        <taxon>Bacteroidales</taxon>
        <taxon>Bacteroidaceae</taxon>
        <taxon>Bacteroides</taxon>
    </lineage>
</organism>
<dbReference type="InterPro" id="IPR025269">
    <property type="entry name" value="SAM-like_dom"/>
</dbReference>
<dbReference type="InterPro" id="IPR002104">
    <property type="entry name" value="Integrase_catalytic"/>
</dbReference>
<dbReference type="PANTHER" id="PTHR30349:SF64">
    <property type="entry name" value="PROPHAGE INTEGRASE INTD-RELATED"/>
    <property type="match status" value="1"/>
</dbReference>
<evidence type="ECO:0000259" key="4">
    <source>
        <dbReference type="PROSITE" id="PS51898"/>
    </source>
</evidence>
<evidence type="ECO:0000256" key="3">
    <source>
        <dbReference type="ARBA" id="ARBA00023172"/>
    </source>
</evidence>
<accession>A0A015Z4F7</accession>
<gene>
    <name evidence="5" type="ORF">M136_1027</name>
</gene>
<name>A0A015Z4F7_BACFG</name>
<evidence type="ECO:0000313" key="5">
    <source>
        <dbReference type="EMBL" id="EXZ29699.1"/>
    </source>
</evidence>
<reference evidence="5 6" key="1">
    <citation type="submission" date="2014-02" db="EMBL/GenBank/DDBJ databases">
        <authorList>
            <person name="Sears C."/>
            <person name="Carroll K."/>
            <person name="Sack B.R."/>
            <person name="Qadri F."/>
            <person name="Myers L.L."/>
            <person name="Chung G.-T."/>
            <person name="Escheverria P."/>
            <person name="Fraser C.M."/>
            <person name="Sadzewicz L."/>
            <person name="Shefchek K.A."/>
            <person name="Tallon L."/>
            <person name="Das S.P."/>
            <person name="Daugherty S."/>
            <person name="Mongodin E.F."/>
        </authorList>
    </citation>
    <scope>NUCLEOTIDE SEQUENCE [LARGE SCALE GENOMIC DNA]</scope>
    <source>
        <strain evidence="5 6">S36L11</strain>
    </source>
</reference>
<dbReference type="GO" id="GO:0003677">
    <property type="term" value="F:DNA binding"/>
    <property type="evidence" value="ECO:0007669"/>
    <property type="project" value="UniProtKB-KW"/>
</dbReference>
<dbReference type="InterPro" id="IPR050090">
    <property type="entry name" value="Tyrosine_recombinase_XerCD"/>
</dbReference>
<dbReference type="InterPro" id="IPR011010">
    <property type="entry name" value="DNA_brk_join_enz"/>
</dbReference>
<keyword evidence="3" id="KW-0233">DNA recombination</keyword>
<dbReference type="InterPro" id="IPR010998">
    <property type="entry name" value="Integrase_recombinase_N"/>
</dbReference>
<dbReference type="Pfam" id="PF13102">
    <property type="entry name" value="Phage_int_SAM_5"/>
    <property type="match status" value="1"/>
</dbReference>
<evidence type="ECO:0000256" key="2">
    <source>
        <dbReference type="ARBA" id="ARBA00023125"/>
    </source>
</evidence>
<dbReference type="Gene3D" id="1.10.443.10">
    <property type="entry name" value="Intergrase catalytic core"/>
    <property type="match status" value="1"/>
</dbReference>
<dbReference type="PANTHER" id="PTHR30349">
    <property type="entry name" value="PHAGE INTEGRASE-RELATED"/>
    <property type="match status" value="1"/>
</dbReference>
<keyword evidence="2" id="KW-0238">DNA-binding</keyword>
<dbReference type="InterPro" id="IPR013762">
    <property type="entry name" value="Integrase-like_cat_sf"/>
</dbReference>
<dbReference type="PATRIC" id="fig|1339327.3.peg.1684"/>
<dbReference type="InterPro" id="IPR035386">
    <property type="entry name" value="Arm-DNA-bind_5"/>
</dbReference>
<dbReference type="SUPFAM" id="SSF56349">
    <property type="entry name" value="DNA breaking-rejoining enzymes"/>
    <property type="match status" value="1"/>
</dbReference>
<dbReference type="Proteomes" id="UP000022082">
    <property type="component" value="Unassembled WGS sequence"/>
</dbReference>
<evidence type="ECO:0000256" key="1">
    <source>
        <dbReference type="ARBA" id="ARBA00008857"/>
    </source>
</evidence>
<feature type="domain" description="Tyr recombinase" evidence="4">
    <location>
        <begin position="197"/>
        <end position="363"/>
    </location>
</feature>
<evidence type="ECO:0000313" key="6">
    <source>
        <dbReference type="Proteomes" id="UP000022082"/>
    </source>
</evidence>
<comment type="caution">
    <text evidence="5">The sequence shown here is derived from an EMBL/GenBank/DDBJ whole genome shotgun (WGS) entry which is preliminary data.</text>
</comment>
<dbReference type="EMBL" id="JGDJ01000153">
    <property type="protein sequence ID" value="EXZ29699.1"/>
    <property type="molecule type" value="Genomic_DNA"/>
</dbReference>
<dbReference type="PROSITE" id="PS51898">
    <property type="entry name" value="TYR_RECOMBINASE"/>
    <property type="match status" value="1"/>
</dbReference>
<dbReference type="RefSeq" id="WP_032557986.1">
    <property type="nucleotide sequence ID" value="NZ_JGDJ01000153.1"/>
</dbReference>
<dbReference type="AlphaFoldDB" id="A0A015Z4F7"/>
<dbReference type="CDD" id="cd01185">
    <property type="entry name" value="INTN1_C_like"/>
    <property type="match status" value="1"/>
</dbReference>
<dbReference type="GO" id="GO:0006310">
    <property type="term" value="P:DNA recombination"/>
    <property type="evidence" value="ECO:0007669"/>
    <property type="project" value="UniProtKB-KW"/>
</dbReference>
<dbReference type="Pfam" id="PF00589">
    <property type="entry name" value="Phage_integrase"/>
    <property type="match status" value="1"/>
</dbReference>
<dbReference type="GO" id="GO:0015074">
    <property type="term" value="P:DNA integration"/>
    <property type="evidence" value="ECO:0007669"/>
    <property type="project" value="InterPro"/>
</dbReference>
<proteinExistence type="inferred from homology"/>
<protein>
    <submittedName>
        <fullName evidence="5">Phage integrase family protein</fullName>
    </submittedName>
</protein>
<comment type="similarity">
    <text evidence="1">Belongs to the 'phage' integrase family.</text>
</comment>
<dbReference type="Gene3D" id="1.10.150.130">
    <property type="match status" value="1"/>
</dbReference>
<dbReference type="Pfam" id="PF17293">
    <property type="entry name" value="Arm-DNA-bind_5"/>
    <property type="match status" value="1"/>
</dbReference>